<protein>
    <submittedName>
        <fullName evidence="2">Replication initiator protein WhiP</fullName>
    </submittedName>
</protein>
<sequence length="240" mass="27928">MSDRDSSVNRATELSEEVSRSSPRSKLMDAILVLLHARPLRTSEISSNLGYETKYVSSYLSYWKKRGLVYQEGGRWYLTPDGENLAVTIIDSYSNSRFKEMLMIAKQMINEPVKESINNKKPQSNRSEPKEVLSFIDSKTKSDVNKQQRTDPSVCISDISEKLDNDEKDILLFLLERYKQWGSTYVYLDQLQEEYKADSTWLFKVLRGLQTKRVLYLYNDPKLGFRIGFSQSVKRKLENC</sequence>
<proteinExistence type="predicted"/>
<dbReference type="OrthoDB" id="15130at2157"/>
<gene>
    <name evidence="2" type="ORF">GWK48_02140</name>
</gene>
<dbReference type="KEGG" id="mten:GWK48_02140"/>
<dbReference type="SUPFAM" id="SSF46785">
    <property type="entry name" value="Winged helix' DNA-binding domain"/>
    <property type="match status" value="1"/>
</dbReference>
<dbReference type="Proteomes" id="UP000509301">
    <property type="component" value="Chromosome"/>
</dbReference>
<dbReference type="InterPro" id="IPR036390">
    <property type="entry name" value="WH_DNA-bd_sf"/>
</dbReference>
<accession>A0A6N0NR55</accession>
<organism evidence="2 3">
    <name type="scientific">Metallosphaera tengchongensis</name>
    <dbReference type="NCBI Taxonomy" id="1532350"/>
    <lineage>
        <taxon>Archaea</taxon>
        <taxon>Thermoproteota</taxon>
        <taxon>Thermoprotei</taxon>
        <taxon>Sulfolobales</taxon>
        <taxon>Sulfolobaceae</taxon>
        <taxon>Metallosphaera</taxon>
    </lineage>
</organism>
<dbReference type="RefSeq" id="WP_174629179.1">
    <property type="nucleotide sequence ID" value="NZ_CP049074.1"/>
</dbReference>
<evidence type="ECO:0000313" key="3">
    <source>
        <dbReference type="Proteomes" id="UP000509301"/>
    </source>
</evidence>
<evidence type="ECO:0000313" key="2">
    <source>
        <dbReference type="EMBL" id="QKQ99353.1"/>
    </source>
</evidence>
<reference evidence="2 3" key="1">
    <citation type="submission" date="2020-02" db="EMBL/GenBank/DDBJ databases">
        <title>Comparative genome analysis reveals the metabolism and evolution of the thermophilic archaeal genus Metallosphaera.</title>
        <authorList>
            <person name="Jiang C."/>
        </authorList>
    </citation>
    <scope>NUCLEOTIDE SEQUENCE [LARGE SCALE GENOMIC DNA]</scope>
    <source>
        <strain evidence="2 3">Ric-A</strain>
    </source>
</reference>
<keyword evidence="3" id="KW-1185">Reference proteome</keyword>
<evidence type="ECO:0000256" key="1">
    <source>
        <dbReference type="SAM" id="MobiDB-lite"/>
    </source>
</evidence>
<dbReference type="GeneID" id="55640709"/>
<feature type="region of interest" description="Disordered" evidence="1">
    <location>
        <begin position="1"/>
        <end position="20"/>
    </location>
</feature>
<dbReference type="AlphaFoldDB" id="A0A6N0NR55"/>
<name>A0A6N0NR55_9CREN</name>
<dbReference type="EMBL" id="CP049074">
    <property type="protein sequence ID" value="QKQ99353.1"/>
    <property type="molecule type" value="Genomic_DNA"/>
</dbReference>